<organism evidence="1 2">
    <name type="scientific">Capnocytophaga ochracea</name>
    <dbReference type="NCBI Taxonomy" id="1018"/>
    <lineage>
        <taxon>Bacteria</taxon>
        <taxon>Pseudomonadati</taxon>
        <taxon>Bacteroidota</taxon>
        <taxon>Flavobacteriia</taxon>
        <taxon>Flavobacteriales</taxon>
        <taxon>Flavobacteriaceae</taxon>
        <taxon>Capnocytophaga</taxon>
    </lineage>
</organism>
<dbReference type="AlphaFoldDB" id="A0A7Z8YBK5"/>
<gene>
    <name evidence="1" type="ORF">NCTC11458_00609</name>
</gene>
<sequence>MKHYFNNILIIEIYKGTDDISVPFLLYALFDCCLNNNR</sequence>
<comment type="caution">
    <text evidence="1">The sequence shown here is derived from an EMBL/GenBank/DDBJ whole genome shotgun (WGS) entry which is preliminary data.</text>
</comment>
<name>A0A7Z8YBK5_CAPOC</name>
<dbReference type="Proteomes" id="UP000276733">
    <property type="component" value="Unassembled WGS sequence"/>
</dbReference>
<accession>A0A7Z8YBK5</accession>
<dbReference type="EMBL" id="UYIQ01000001">
    <property type="protein sequence ID" value="VDG81322.1"/>
    <property type="molecule type" value="Genomic_DNA"/>
</dbReference>
<evidence type="ECO:0000313" key="1">
    <source>
        <dbReference type="EMBL" id="VDG81322.1"/>
    </source>
</evidence>
<protein>
    <submittedName>
        <fullName evidence="1">Uncharacterized protein</fullName>
    </submittedName>
</protein>
<proteinExistence type="predicted"/>
<evidence type="ECO:0000313" key="2">
    <source>
        <dbReference type="Proteomes" id="UP000276733"/>
    </source>
</evidence>
<reference evidence="1 2" key="1">
    <citation type="submission" date="2018-11" db="EMBL/GenBank/DDBJ databases">
        <authorList>
            <consortium name="Pathogen Informatics"/>
        </authorList>
    </citation>
    <scope>NUCLEOTIDE SEQUENCE [LARGE SCALE GENOMIC DNA]</scope>
    <source>
        <strain evidence="1 2">NCTC11458</strain>
    </source>
</reference>